<protein>
    <submittedName>
        <fullName evidence="4">Alkanesulfonate monooxygenase SsuD/methylene tetrahydromethanopterin reductase-like flavin-dependent oxidoreductase (Luciferase family)</fullName>
    </submittedName>
</protein>
<dbReference type="OrthoDB" id="7903015at2"/>
<proteinExistence type="predicted"/>
<keyword evidence="5" id="KW-1185">Reference proteome</keyword>
<dbReference type="EMBL" id="VLJV01000001">
    <property type="protein sequence ID" value="TWH18619.1"/>
    <property type="molecule type" value="Genomic_DNA"/>
</dbReference>
<comment type="caution">
    <text evidence="4">The sequence shown here is derived from an EMBL/GenBank/DDBJ whole genome shotgun (WGS) entry which is preliminary data.</text>
</comment>
<keyword evidence="2 4" id="KW-0503">Monooxygenase</keyword>
<gene>
    <name evidence="4" type="ORF">JD82_00439</name>
</gene>
<dbReference type="SUPFAM" id="SSF51679">
    <property type="entry name" value="Bacterial luciferase-like"/>
    <property type="match status" value="1"/>
</dbReference>
<dbReference type="GO" id="GO:0016705">
    <property type="term" value="F:oxidoreductase activity, acting on paired donors, with incorporation or reduction of molecular oxygen"/>
    <property type="evidence" value="ECO:0007669"/>
    <property type="project" value="InterPro"/>
</dbReference>
<feature type="domain" description="Luciferase-like" evidence="3">
    <location>
        <begin position="1"/>
        <end position="304"/>
    </location>
</feature>
<dbReference type="PANTHER" id="PTHR30137:SF8">
    <property type="entry name" value="BLR5498 PROTEIN"/>
    <property type="match status" value="1"/>
</dbReference>
<dbReference type="InterPro" id="IPR036661">
    <property type="entry name" value="Luciferase-like_sf"/>
</dbReference>
<accession>A0A660CAS1</accession>
<dbReference type="InterPro" id="IPR011251">
    <property type="entry name" value="Luciferase-like_dom"/>
</dbReference>
<dbReference type="InterPro" id="IPR050766">
    <property type="entry name" value="Bact_Lucif_Oxidored"/>
</dbReference>
<dbReference type="AlphaFoldDB" id="A0A660CAS1"/>
<organism evidence="4 5">
    <name type="scientific">Prauserella rugosa</name>
    <dbReference type="NCBI Taxonomy" id="43354"/>
    <lineage>
        <taxon>Bacteria</taxon>
        <taxon>Bacillati</taxon>
        <taxon>Actinomycetota</taxon>
        <taxon>Actinomycetes</taxon>
        <taxon>Pseudonocardiales</taxon>
        <taxon>Pseudonocardiaceae</taxon>
        <taxon>Prauserella</taxon>
    </lineage>
</organism>
<evidence type="ECO:0000256" key="2">
    <source>
        <dbReference type="ARBA" id="ARBA00023033"/>
    </source>
</evidence>
<keyword evidence="1" id="KW-0560">Oxidoreductase</keyword>
<dbReference type="Pfam" id="PF00296">
    <property type="entry name" value="Bac_luciferase"/>
    <property type="match status" value="1"/>
</dbReference>
<reference evidence="4 5" key="1">
    <citation type="submission" date="2019-07" db="EMBL/GenBank/DDBJ databases">
        <title>R&amp;d 2014.</title>
        <authorList>
            <person name="Klenk H.-P."/>
        </authorList>
    </citation>
    <scope>NUCLEOTIDE SEQUENCE [LARGE SCALE GENOMIC DNA]</scope>
    <source>
        <strain evidence="4 5">DSM 43194</strain>
    </source>
</reference>
<dbReference type="GO" id="GO:0004497">
    <property type="term" value="F:monooxygenase activity"/>
    <property type="evidence" value="ECO:0007669"/>
    <property type="project" value="UniProtKB-KW"/>
</dbReference>
<dbReference type="GO" id="GO:0005829">
    <property type="term" value="C:cytosol"/>
    <property type="evidence" value="ECO:0007669"/>
    <property type="project" value="TreeGrafter"/>
</dbReference>
<evidence type="ECO:0000259" key="3">
    <source>
        <dbReference type="Pfam" id="PF00296"/>
    </source>
</evidence>
<dbReference type="Gene3D" id="3.20.20.30">
    <property type="entry name" value="Luciferase-like domain"/>
    <property type="match status" value="1"/>
</dbReference>
<evidence type="ECO:0000256" key="1">
    <source>
        <dbReference type="ARBA" id="ARBA00023002"/>
    </source>
</evidence>
<dbReference type="Proteomes" id="UP000317303">
    <property type="component" value="Unassembled WGS sequence"/>
</dbReference>
<dbReference type="PANTHER" id="PTHR30137">
    <property type="entry name" value="LUCIFERASE-LIKE MONOOXYGENASE"/>
    <property type="match status" value="1"/>
</dbReference>
<evidence type="ECO:0000313" key="5">
    <source>
        <dbReference type="Proteomes" id="UP000317303"/>
    </source>
</evidence>
<name>A0A660CAS1_9PSEU</name>
<evidence type="ECO:0000313" key="4">
    <source>
        <dbReference type="EMBL" id="TWH18619.1"/>
    </source>
</evidence>
<sequence>MRLGVFLLGATFGDQDPGDALRTAAESVVAAETAGFDEAWIAEHHFMTYGTCPSAITFAGHALGATDRITVGTAVSVLSTVHPVALAEQTRMLDQLSGGRFALGVGRGGPWIDLDVFGTGIERYDHGFPDGLDVLLGGLSGDTVRGDGTTFTFPEVPLVPPPHTRPRPPVTVACTSQATTALAAARGLPMLLGMHIGTEEKNRMLATYADAAHAAGRDPAGVAHTSVVLAYVADDRDTALRHLRESLPRWLGPGLAGYVPVAGRSRPSRDPIEYAETLCRLHPVGSPEDCADHLHEHVTATGVDRVLMMVEGGGSRARTLDTIRRLGAEVLPAVRESRLPAQQSLSSGL</sequence>
<dbReference type="RefSeq" id="WP_030534495.1">
    <property type="nucleotide sequence ID" value="NZ_JOIJ01000036.1"/>
</dbReference>